<dbReference type="SUPFAM" id="SSF56672">
    <property type="entry name" value="DNA/RNA polymerases"/>
    <property type="match status" value="1"/>
</dbReference>
<keyword evidence="3" id="KW-1185">Reference proteome</keyword>
<dbReference type="PANTHER" id="PTHR34456">
    <property type="entry name" value="MITOVIRUS RNA-DEPENDENT RNA POLYMERASE"/>
    <property type="match status" value="1"/>
</dbReference>
<dbReference type="Pfam" id="PF05919">
    <property type="entry name" value="Mitovir_RNA_pol"/>
    <property type="match status" value="1"/>
</dbReference>
<evidence type="ECO:0000313" key="3">
    <source>
        <dbReference type="Proteomes" id="UP001642360"/>
    </source>
</evidence>
<dbReference type="AlphaFoldDB" id="A0ABC8UZX3"/>
<name>A0ABC8UZX3_9AQUA</name>
<evidence type="ECO:0000256" key="1">
    <source>
        <dbReference type="SAM" id="MobiDB-lite"/>
    </source>
</evidence>
<evidence type="ECO:0000313" key="2">
    <source>
        <dbReference type="EMBL" id="CAK9186633.1"/>
    </source>
</evidence>
<feature type="compositionally biased region" description="Basic residues" evidence="1">
    <location>
        <begin position="1"/>
        <end position="17"/>
    </location>
</feature>
<proteinExistence type="predicted"/>
<comment type="caution">
    <text evidence="2">The sequence shown here is derived from an EMBL/GenBank/DDBJ whole genome shotgun (WGS) entry which is preliminary data.</text>
</comment>
<dbReference type="EMBL" id="CAUOFW020009620">
    <property type="protein sequence ID" value="CAK9186633.1"/>
    <property type="molecule type" value="Genomic_DNA"/>
</dbReference>
<feature type="region of interest" description="Disordered" evidence="1">
    <location>
        <begin position="1"/>
        <end position="28"/>
    </location>
</feature>
<dbReference type="Proteomes" id="UP001642360">
    <property type="component" value="Unassembled WGS sequence"/>
</dbReference>
<dbReference type="PANTHER" id="PTHR34456:SF9">
    <property type="entry name" value="MITOVIRUS RNA-DEPENDENT RNA POLYMERASE"/>
    <property type="match status" value="1"/>
</dbReference>
<sequence length="629" mass="72017">MAKLKLQRKQIKEKGRKNASNGYKRPSVARKDCTRIRTILGGERDSRPKMKTFVSLTQSGIPRFIPPHYRKIIRRGDDPRVIRVVLSICALSRLIKVVPKRGMRVNPSTIHIPNFQLGEQAQKLCVKLLTSGFSMLSAYAPAYRKIPRLLGKGSLWFSDREIIPDSGYDNPVEPIKEGTDGFGWFIQALLPPAQALWWDTMITRPEAGRFGRKLEGSGKIRLFAIANPIFQALLRPLHDWVMKVLSTIRMDGTFNQLAPLHRLKGRRELYSFDLKSAQVEEGLLPVDLSGSLLASLFGDSLAMYLSGAWCFLMTMVGFRSPDRLPSRLKARVYRFTRGPLFPALGYYSSWPVFTLTHHALVWLAAYEVYPGQRFEDYAILGDDIVIADKKVALEYQRIMEEAQGVISKEKSLVSSKGACEFAKRFIITTGQIGQIVVLFPCRVLKYVLFMGYRVFSKVRVGVNCSFFDSLSPRWKRHWLTLYSGSGICPLPFKLWLAFPERGILTCYEEGAVRAFILERVAPRDLDEESFSQLRLFWINDEEMMLERLLQSYLKLHLEYLHWYAKVILDFSISLEDLMKPPIAPRRIVRVSDESTLKRYGLAFKAWDFVRNLKPILALDAGPTRGFILL</sequence>
<accession>A0ABC8UZX3</accession>
<evidence type="ECO:0008006" key="4">
    <source>
        <dbReference type="Google" id="ProtNLM"/>
    </source>
</evidence>
<dbReference type="InterPro" id="IPR043502">
    <property type="entry name" value="DNA/RNA_pol_sf"/>
</dbReference>
<reference evidence="2 3" key="1">
    <citation type="submission" date="2024-02" db="EMBL/GenBank/DDBJ databases">
        <authorList>
            <person name="Vignale AGUSTIN F."/>
            <person name="Sosa J E."/>
            <person name="Modenutti C."/>
        </authorList>
    </citation>
    <scope>NUCLEOTIDE SEQUENCE [LARGE SCALE GENOMIC DNA]</scope>
</reference>
<gene>
    <name evidence="2" type="ORF">ILEXP_LOCUS57126</name>
</gene>
<dbReference type="InterPro" id="IPR008686">
    <property type="entry name" value="RNA_pol_mitovir"/>
</dbReference>
<organism evidence="2 3">
    <name type="scientific">Ilex paraguariensis</name>
    <name type="common">yerba mate</name>
    <dbReference type="NCBI Taxonomy" id="185542"/>
    <lineage>
        <taxon>Eukaryota</taxon>
        <taxon>Viridiplantae</taxon>
        <taxon>Streptophyta</taxon>
        <taxon>Embryophyta</taxon>
        <taxon>Tracheophyta</taxon>
        <taxon>Spermatophyta</taxon>
        <taxon>Magnoliopsida</taxon>
        <taxon>eudicotyledons</taxon>
        <taxon>Gunneridae</taxon>
        <taxon>Pentapetalae</taxon>
        <taxon>asterids</taxon>
        <taxon>campanulids</taxon>
        <taxon>Aquifoliales</taxon>
        <taxon>Aquifoliaceae</taxon>
        <taxon>Ilex</taxon>
    </lineage>
</organism>
<protein>
    <recommendedName>
        <fullName evidence="4">RNA-dependent RNA polymerase</fullName>
    </recommendedName>
</protein>